<evidence type="ECO:0000256" key="16">
    <source>
        <dbReference type="ARBA" id="ARBA00047951"/>
    </source>
</evidence>
<feature type="domain" description="Gnk2-homologous" evidence="19">
    <location>
        <begin position="33"/>
        <end position="136"/>
    </location>
</feature>
<dbReference type="InterPro" id="IPR038408">
    <property type="entry name" value="GNK2_sf"/>
</dbReference>
<evidence type="ECO:0000256" key="7">
    <source>
        <dbReference type="ARBA" id="ARBA00022737"/>
    </source>
</evidence>
<keyword evidence="12" id="KW-0472">Membrane</keyword>
<dbReference type="InterPro" id="IPR001245">
    <property type="entry name" value="Ser-Thr/Tyr_kinase_cat_dom"/>
</dbReference>
<keyword evidence="3" id="KW-0597">Phosphoprotein</keyword>
<evidence type="ECO:0000256" key="11">
    <source>
        <dbReference type="ARBA" id="ARBA00022989"/>
    </source>
</evidence>
<evidence type="ECO:0000259" key="18">
    <source>
        <dbReference type="PROSITE" id="PS50011"/>
    </source>
</evidence>
<dbReference type="PROSITE" id="PS00108">
    <property type="entry name" value="PROTEIN_KINASE_ST"/>
    <property type="match status" value="1"/>
</dbReference>
<keyword evidence="13" id="KW-0675">Receptor</keyword>
<evidence type="ECO:0000256" key="15">
    <source>
        <dbReference type="ARBA" id="ARBA00047558"/>
    </source>
</evidence>
<keyword evidence="2" id="KW-0723">Serine/threonine-protein kinase</keyword>
<dbReference type="InterPro" id="IPR017441">
    <property type="entry name" value="Protein_kinase_ATP_BS"/>
</dbReference>
<dbReference type="PROSITE" id="PS00107">
    <property type="entry name" value="PROTEIN_KINASE_ATP"/>
    <property type="match status" value="1"/>
</dbReference>
<dbReference type="PROSITE" id="PS51473">
    <property type="entry name" value="GNK2"/>
    <property type="match status" value="2"/>
</dbReference>
<evidence type="ECO:0000256" key="2">
    <source>
        <dbReference type="ARBA" id="ARBA00022527"/>
    </source>
</evidence>
<dbReference type="GO" id="GO:0016020">
    <property type="term" value="C:membrane"/>
    <property type="evidence" value="ECO:0007669"/>
    <property type="project" value="UniProtKB-SubCell"/>
</dbReference>
<comment type="catalytic activity">
    <reaction evidence="16">
        <text>L-threonyl-[protein] + ATP = O-phospho-L-threonyl-[protein] + ADP + H(+)</text>
        <dbReference type="Rhea" id="RHEA:46608"/>
        <dbReference type="Rhea" id="RHEA-COMP:11060"/>
        <dbReference type="Rhea" id="RHEA-COMP:11605"/>
        <dbReference type="ChEBI" id="CHEBI:15378"/>
        <dbReference type="ChEBI" id="CHEBI:30013"/>
        <dbReference type="ChEBI" id="CHEBI:30616"/>
        <dbReference type="ChEBI" id="CHEBI:61977"/>
        <dbReference type="ChEBI" id="CHEBI:456216"/>
    </reaction>
</comment>
<dbReference type="InterPro" id="IPR000719">
    <property type="entry name" value="Prot_kinase_dom"/>
</dbReference>
<evidence type="ECO:0000256" key="12">
    <source>
        <dbReference type="ARBA" id="ARBA00023136"/>
    </source>
</evidence>
<dbReference type="Pfam" id="PF07714">
    <property type="entry name" value="PK_Tyr_Ser-Thr"/>
    <property type="match status" value="1"/>
</dbReference>
<proteinExistence type="predicted"/>
<keyword evidence="21" id="KW-1185">Reference proteome</keyword>
<keyword evidence="10 17" id="KW-0067">ATP-binding</keyword>
<dbReference type="FunFam" id="3.30.430.20:FF:000005">
    <property type="entry name" value="Cysteine-rich receptor-like protein kinase 2"/>
    <property type="match status" value="1"/>
</dbReference>
<evidence type="ECO:0000256" key="4">
    <source>
        <dbReference type="ARBA" id="ARBA00022679"/>
    </source>
</evidence>
<evidence type="ECO:0000256" key="8">
    <source>
        <dbReference type="ARBA" id="ARBA00022741"/>
    </source>
</evidence>
<dbReference type="EMBL" id="JACBKZ010000014">
    <property type="protein sequence ID" value="KAF5933107.1"/>
    <property type="molecule type" value="Genomic_DNA"/>
</dbReference>
<sequence length="687" mass="76703">MRFSFPIILEYLKWVFLFFSIFFFSPSLSDPRTSIANLMCQTTNLTANGIFFTNFVSVMEHLSQLITKQQWGYYSIQSPPPSPPIFGFAQCHKDLSETDCQLCFAEARTKLPRCLPAARGRIYLEGCFVRYDDYNFFEENVNQKDDLVKCSPITKLLSDQDIQLEFAERVKEAVRNVTETAMSTSRGGMGEAEVKGGMPGAYALGQCWNTLNSTGCQVCLEDAWKDVEKCLPGAEGRALNAGCYLRYSSQKFFGNWEEEKNGFNGCASLVLALFGAYIGYGRLSKRRKERKKLAGVPSAVNKSNLNFKYEVLEQATDYFSASNKLGQGGSSSVFKGTFPDGRIVAVKRLFFNSRQWVDDFFNEVNLISGIQHKNLVRLLGCSIEGPDCLLVYEFVPNKSLDQILFDKNKTQILSWRQRFNIILGIAEGLAYLHEGSKVKIIHRDIKSSNILLDDNLTPKIADFGLVRCASADKSHLSTGIAGTLGYMAPEYLLRGQLTEKADVYAFGVLALEIACVLQNVWRHYKDGTITEVFKSSFNGDDFQNKETSNVLQIGLLCTQTSATLRPSMSEVVKMLMIKGSAIPSPKQPPFLNASVLAPTDSTMSSAMNTDNTDWHTTIDVLPANSTTEPASMASPESDEASMIKKCEPSMERGKRLIYHSSTPPPAFYLLVDLRRDLEGKMEKIGEM</sequence>
<keyword evidence="5" id="KW-0812">Transmembrane</keyword>
<dbReference type="FunFam" id="3.30.200.20:FF:000177">
    <property type="entry name" value="Cysteine-rich receptor-like protein kinase 2"/>
    <property type="match status" value="1"/>
</dbReference>
<evidence type="ECO:0000256" key="9">
    <source>
        <dbReference type="ARBA" id="ARBA00022777"/>
    </source>
</evidence>
<dbReference type="Gene3D" id="1.10.510.10">
    <property type="entry name" value="Transferase(Phosphotransferase) domain 1"/>
    <property type="match status" value="1"/>
</dbReference>
<evidence type="ECO:0000313" key="20">
    <source>
        <dbReference type="EMBL" id="KAF5933107.1"/>
    </source>
</evidence>
<keyword evidence="9" id="KW-0418">Kinase</keyword>
<dbReference type="FunFam" id="3.30.430.20:FF:000015">
    <property type="entry name" value="Cysteine-rich receptor-like protein kinase 3"/>
    <property type="match status" value="1"/>
</dbReference>
<dbReference type="AlphaFoldDB" id="A0A7J7FY79"/>
<keyword evidence="11" id="KW-1133">Transmembrane helix</keyword>
<keyword evidence="7" id="KW-0677">Repeat</keyword>
<reference evidence="21" key="1">
    <citation type="journal article" date="2020" name="Nat. Commun.">
        <title>Genome assembly of wild tea tree DASZ reveals pedigree and selection history of tea varieties.</title>
        <authorList>
            <person name="Zhang W."/>
            <person name="Zhang Y."/>
            <person name="Qiu H."/>
            <person name="Guo Y."/>
            <person name="Wan H."/>
            <person name="Zhang X."/>
            <person name="Scossa F."/>
            <person name="Alseekh S."/>
            <person name="Zhang Q."/>
            <person name="Wang P."/>
            <person name="Xu L."/>
            <person name="Schmidt M.H."/>
            <person name="Jia X."/>
            <person name="Li D."/>
            <person name="Zhu A."/>
            <person name="Guo F."/>
            <person name="Chen W."/>
            <person name="Ni D."/>
            <person name="Usadel B."/>
            <person name="Fernie A.R."/>
            <person name="Wen W."/>
        </authorList>
    </citation>
    <scope>NUCLEOTIDE SEQUENCE [LARGE SCALE GENOMIC DNA]</scope>
    <source>
        <strain evidence="21">cv. G240</strain>
    </source>
</reference>
<dbReference type="FunFam" id="1.10.510.10:FF:000336">
    <property type="entry name" value="Cysteine-rich receptor-like protein kinase 2"/>
    <property type="match status" value="1"/>
</dbReference>
<gene>
    <name evidence="20" type="ORF">HYC85_029278</name>
</gene>
<dbReference type="CDD" id="cd14066">
    <property type="entry name" value="STKc_IRAK"/>
    <property type="match status" value="1"/>
</dbReference>
<comment type="subcellular location">
    <subcellularLocation>
        <location evidence="1">Membrane</location>
        <topology evidence="1">Single-pass membrane protein</topology>
    </subcellularLocation>
</comment>
<dbReference type="InterPro" id="IPR008271">
    <property type="entry name" value="Ser/Thr_kinase_AS"/>
</dbReference>
<evidence type="ECO:0000256" key="10">
    <source>
        <dbReference type="ARBA" id="ARBA00022840"/>
    </source>
</evidence>
<dbReference type="InterPro" id="IPR052059">
    <property type="entry name" value="CR_Ser/Thr_kinase"/>
</dbReference>
<keyword evidence="14" id="KW-0325">Glycoprotein</keyword>
<feature type="domain" description="Protein kinase" evidence="18">
    <location>
        <begin position="319"/>
        <end position="591"/>
    </location>
</feature>
<dbReference type="SUPFAM" id="SSF56112">
    <property type="entry name" value="Protein kinase-like (PK-like)"/>
    <property type="match status" value="1"/>
</dbReference>
<dbReference type="Proteomes" id="UP000593564">
    <property type="component" value="Unassembled WGS sequence"/>
</dbReference>
<dbReference type="GO" id="GO:0004674">
    <property type="term" value="F:protein serine/threonine kinase activity"/>
    <property type="evidence" value="ECO:0007669"/>
    <property type="project" value="UniProtKB-KW"/>
</dbReference>
<comment type="caution">
    <text evidence="20">The sequence shown here is derived from an EMBL/GenBank/DDBJ whole genome shotgun (WGS) entry which is preliminary data.</text>
</comment>
<dbReference type="InterPro" id="IPR002902">
    <property type="entry name" value="GNK2"/>
</dbReference>
<dbReference type="PANTHER" id="PTHR47973">
    <property type="entry name" value="CYSTEINE-RICH RECEPTOR-LIKE PROTEIN KINASE 3"/>
    <property type="match status" value="1"/>
</dbReference>
<keyword evidence="4" id="KW-0808">Transferase</keyword>
<dbReference type="Pfam" id="PF01657">
    <property type="entry name" value="Stress-antifung"/>
    <property type="match status" value="2"/>
</dbReference>
<dbReference type="PROSITE" id="PS50011">
    <property type="entry name" value="PROTEIN_KINASE_DOM"/>
    <property type="match status" value="1"/>
</dbReference>
<feature type="binding site" evidence="17">
    <location>
        <position position="347"/>
    </location>
    <ligand>
        <name>ATP</name>
        <dbReference type="ChEBI" id="CHEBI:30616"/>
    </ligand>
</feature>
<evidence type="ECO:0000313" key="21">
    <source>
        <dbReference type="Proteomes" id="UP000593564"/>
    </source>
</evidence>
<comment type="catalytic activity">
    <reaction evidence="15">
        <text>L-seryl-[protein] + ATP = O-phospho-L-seryl-[protein] + ADP + H(+)</text>
        <dbReference type="Rhea" id="RHEA:17989"/>
        <dbReference type="Rhea" id="RHEA-COMP:9863"/>
        <dbReference type="Rhea" id="RHEA-COMP:11604"/>
        <dbReference type="ChEBI" id="CHEBI:15378"/>
        <dbReference type="ChEBI" id="CHEBI:29999"/>
        <dbReference type="ChEBI" id="CHEBI:30616"/>
        <dbReference type="ChEBI" id="CHEBI:83421"/>
        <dbReference type="ChEBI" id="CHEBI:456216"/>
    </reaction>
</comment>
<dbReference type="SMART" id="SM00220">
    <property type="entry name" value="S_TKc"/>
    <property type="match status" value="1"/>
</dbReference>
<reference evidence="20 21" key="2">
    <citation type="submission" date="2020-07" db="EMBL/GenBank/DDBJ databases">
        <title>Genome assembly of wild tea tree DASZ reveals pedigree and selection history of tea varieties.</title>
        <authorList>
            <person name="Zhang W."/>
        </authorList>
    </citation>
    <scope>NUCLEOTIDE SEQUENCE [LARGE SCALE GENOMIC DNA]</scope>
    <source>
        <strain evidence="21">cv. G240</strain>
        <tissue evidence="20">Leaf</tissue>
    </source>
</reference>
<evidence type="ECO:0008006" key="22">
    <source>
        <dbReference type="Google" id="ProtNLM"/>
    </source>
</evidence>
<dbReference type="GO" id="GO:0005524">
    <property type="term" value="F:ATP binding"/>
    <property type="evidence" value="ECO:0007669"/>
    <property type="project" value="UniProtKB-UniRule"/>
</dbReference>
<evidence type="ECO:0000256" key="14">
    <source>
        <dbReference type="ARBA" id="ARBA00023180"/>
    </source>
</evidence>
<evidence type="ECO:0000256" key="13">
    <source>
        <dbReference type="ARBA" id="ARBA00023170"/>
    </source>
</evidence>
<feature type="domain" description="Gnk2-homologous" evidence="19">
    <location>
        <begin position="144"/>
        <end position="252"/>
    </location>
</feature>
<keyword evidence="8 17" id="KW-0547">Nucleotide-binding</keyword>
<evidence type="ECO:0000256" key="5">
    <source>
        <dbReference type="ARBA" id="ARBA00022692"/>
    </source>
</evidence>
<organism evidence="20 21">
    <name type="scientific">Camellia sinensis</name>
    <name type="common">Tea plant</name>
    <name type="synonym">Thea sinensis</name>
    <dbReference type="NCBI Taxonomy" id="4442"/>
    <lineage>
        <taxon>Eukaryota</taxon>
        <taxon>Viridiplantae</taxon>
        <taxon>Streptophyta</taxon>
        <taxon>Embryophyta</taxon>
        <taxon>Tracheophyta</taxon>
        <taxon>Spermatophyta</taxon>
        <taxon>Magnoliopsida</taxon>
        <taxon>eudicotyledons</taxon>
        <taxon>Gunneridae</taxon>
        <taxon>Pentapetalae</taxon>
        <taxon>asterids</taxon>
        <taxon>Ericales</taxon>
        <taxon>Theaceae</taxon>
        <taxon>Camellia</taxon>
    </lineage>
</organism>
<dbReference type="Gene3D" id="3.30.430.20">
    <property type="entry name" value="Gnk2 domain, C-X8-C-X2-C motif"/>
    <property type="match status" value="2"/>
</dbReference>
<accession>A0A7J7FY79</accession>
<keyword evidence="6" id="KW-0732">Signal</keyword>
<evidence type="ECO:0000256" key="17">
    <source>
        <dbReference type="PROSITE-ProRule" id="PRU10141"/>
    </source>
</evidence>
<protein>
    <recommendedName>
        <fullName evidence="22">Cysteine-rich receptor-like protein kinase 42</fullName>
    </recommendedName>
</protein>
<dbReference type="Gene3D" id="3.30.200.20">
    <property type="entry name" value="Phosphorylase Kinase, domain 1"/>
    <property type="match status" value="1"/>
</dbReference>
<evidence type="ECO:0000256" key="1">
    <source>
        <dbReference type="ARBA" id="ARBA00004167"/>
    </source>
</evidence>
<evidence type="ECO:0000256" key="3">
    <source>
        <dbReference type="ARBA" id="ARBA00022553"/>
    </source>
</evidence>
<dbReference type="CDD" id="cd23509">
    <property type="entry name" value="Gnk2-like"/>
    <property type="match status" value="2"/>
</dbReference>
<evidence type="ECO:0000256" key="6">
    <source>
        <dbReference type="ARBA" id="ARBA00022729"/>
    </source>
</evidence>
<name>A0A7J7FY79_CAMSI</name>
<dbReference type="InterPro" id="IPR011009">
    <property type="entry name" value="Kinase-like_dom_sf"/>
</dbReference>
<evidence type="ECO:0000259" key="19">
    <source>
        <dbReference type="PROSITE" id="PS51473"/>
    </source>
</evidence>